<keyword evidence="4" id="KW-1185">Reference proteome</keyword>
<accession>A0A9W8TPW3</accession>
<dbReference type="EMBL" id="JANPWZ010000357">
    <property type="protein sequence ID" value="KAJ3577510.1"/>
    <property type="molecule type" value="Genomic_DNA"/>
</dbReference>
<evidence type="ECO:0000313" key="4">
    <source>
        <dbReference type="Proteomes" id="UP001148614"/>
    </source>
</evidence>
<feature type="compositionally biased region" description="Polar residues" evidence="2">
    <location>
        <begin position="39"/>
        <end position="62"/>
    </location>
</feature>
<reference evidence="3" key="1">
    <citation type="submission" date="2022-07" db="EMBL/GenBank/DDBJ databases">
        <title>Genome Sequence of Xylaria arbuscula.</title>
        <authorList>
            <person name="Buettner E."/>
        </authorList>
    </citation>
    <scope>NUCLEOTIDE SEQUENCE</scope>
    <source>
        <strain evidence="3">VT107</strain>
    </source>
</reference>
<comment type="caution">
    <text evidence="3">The sequence shown here is derived from an EMBL/GenBank/DDBJ whole genome shotgun (WGS) entry which is preliminary data.</text>
</comment>
<keyword evidence="1" id="KW-0175">Coiled coil</keyword>
<feature type="region of interest" description="Disordered" evidence="2">
    <location>
        <begin position="282"/>
        <end position="303"/>
    </location>
</feature>
<dbReference type="Proteomes" id="UP001148614">
    <property type="component" value="Unassembled WGS sequence"/>
</dbReference>
<feature type="compositionally biased region" description="Basic residues" evidence="2">
    <location>
        <begin position="1"/>
        <end position="12"/>
    </location>
</feature>
<sequence>MPSRLQKTRPTHRSTSGTSASHTARDNNNASTYLHAASDQASISKFSLSPTSNGEMNPARSNRASHDPMNNYRATSTIRTVRSFDASSDTSSSEYPSARNSGFASSVNSNVSTVSSTSQLQKAPSPSRPGLTSKSSNSALGRSYNVSSPMSSSDATLRGRENGTDHSAFLQIPDTSVGDEHGSGREGSPQWDGAVGKAGLGKTGRVINKLVSDNEVLKRDLKIERLKAEESKQAAKLVEDKMERMISDYESRLLEASVTKTLLSRKERQVEHLQGSVELEKKRTADAQERERTWRDEMESTRRDTKVQVEEANSHAALMEGRYNAISSHWKDQGEEVKRAMTTMDGRIKSLVDERQKDDEKINVLRDLCDQQDVNIRDLRRQRDEISEQFEAYKREQEAALRAIKENARKREEEQLTTIEETKQVLGQLKWALNVKRNVRGAE</sequence>
<feature type="compositionally biased region" description="Polar residues" evidence="2">
    <location>
        <begin position="13"/>
        <end position="32"/>
    </location>
</feature>
<name>A0A9W8TPW3_9PEZI</name>
<dbReference type="AlphaFoldDB" id="A0A9W8TPW3"/>
<feature type="compositionally biased region" description="Polar residues" evidence="2">
    <location>
        <begin position="119"/>
        <end position="155"/>
    </location>
</feature>
<evidence type="ECO:0000313" key="3">
    <source>
        <dbReference type="EMBL" id="KAJ3577510.1"/>
    </source>
</evidence>
<feature type="region of interest" description="Disordered" evidence="2">
    <location>
        <begin position="1"/>
        <end position="193"/>
    </location>
</feature>
<organism evidence="3 4">
    <name type="scientific">Xylaria arbuscula</name>
    <dbReference type="NCBI Taxonomy" id="114810"/>
    <lineage>
        <taxon>Eukaryota</taxon>
        <taxon>Fungi</taxon>
        <taxon>Dikarya</taxon>
        <taxon>Ascomycota</taxon>
        <taxon>Pezizomycotina</taxon>
        <taxon>Sordariomycetes</taxon>
        <taxon>Xylariomycetidae</taxon>
        <taxon>Xylariales</taxon>
        <taxon>Xylariaceae</taxon>
        <taxon>Xylaria</taxon>
    </lineage>
</organism>
<feature type="compositionally biased region" description="Low complexity" evidence="2">
    <location>
        <begin position="83"/>
        <end position="97"/>
    </location>
</feature>
<gene>
    <name evidence="3" type="ORF">NPX13_g3058</name>
</gene>
<dbReference type="VEuPathDB" id="FungiDB:F4678DRAFT_84944"/>
<proteinExistence type="predicted"/>
<evidence type="ECO:0000256" key="2">
    <source>
        <dbReference type="SAM" id="MobiDB-lite"/>
    </source>
</evidence>
<feature type="compositionally biased region" description="Low complexity" evidence="2">
    <location>
        <begin position="105"/>
        <end position="118"/>
    </location>
</feature>
<feature type="coiled-coil region" evidence="1">
    <location>
        <begin position="369"/>
        <end position="422"/>
    </location>
</feature>
<protein>
    <recommendedName>
        <fullName evidence="5">SWI5-dependent HO expression protein 3</fullName>
    </recommendedName>
</protein>
<evidence type="ECO:0000256" key="1">
    <source>
        <dbReference type="SAM" id="Coils"/>
    </source>
</evidence>
<evidence type="ECO:0008006" key="5">
    <source>
        <dbReference type="Google" id="ProtNLM"/>
    </source>
</evidence>